<protein>
    <submittedName>
        <fullName evidence="2">Uncharacterized protein</fullName>
    </submittedName>
</protein>
<feature type="region of interest" description="Disordered" evidence="1">
    <location>
        <begin position="1"/>
        <end position="168"/>
    </location>
</feature>
<keyword evidence="3" id="KW-1185">Reference proteome</keyword>
<feature type="compositionally biased region" description="Basic and acidic residues" evidence="1">
    <location>
        <begin position="151"/>
        <end position="168"/>
    </location>
</feature>
<sequence>MSQKPPERSNEETGDEGPGPEGKGPADRGARKPVVPRGLGLAGDTVRPPQPVVSFGDAEPLPDFIQDRETLPPPIPMEQLVEQMMKPDVEEEPRGFSAASETIPPPASDVDTVRPRGDDAKTIPPRGDDTIPPRPLHEAKTVPPSGDDTEPPQRDDAKTMPPRADDTVDMRQDDLATMPPPLLDQDTLPGVAPNLLEEHEPLYRGIAARESSSSLTARALDTAEAVFEELGVELFRARDTLETEPPPRKLETEPPRKLETEPPRSRPVEEPPRSRPAEEPPRSRPVEEPPRSRPADEPVRARVPAPPPTPEETPRPRAMVDDRPRLSPRLTPTRTVKPTLDAPPPPPAPSSAAGRPGSHRRRGSETGTRSSESVISSERSSPVQHVPASERLNEVRSRYEAGDHRGALALAEAILADAPDNIGALSYAESSRQILKQKYMARIGDMSLVPRLRASIEELARGLDERGRLVVASIDGVASIEDIIGGAGLPTIEVLRVVHDLLVAQKLELVTFSRGRR</sequence>
<dbReference type="RefSeq" id="WP_272423561.1">
    <property type="nucleotide sequence ID" value="NZ_JAGTJJ010000013.1"/>
</dbReference>
<feature type="compositionally biased region" description="Basic and acidic residues" evidence="1">
    <location>
        <begin position="1"/>
        <end position="11"/>
    </location>
</feature>
<gene>
    <name evidence="2" type="ORF">KEG57_22630</name>
</gene>
<feature type="compositionally biased region" description="Low complexity" evidence="1">
    <location>
        <begin position="365"/>
        <end position="381"/>
    </location>
</feature>
<reference evidence="2 3" key="1">
    <citation type="submission" date="2021-04" db="EMBL/GenBank/DDBJ databases">
        <title>Genome analysis of Polyangium sp.</title>
        <authorList>
            <person name="Li Y."/>
            <person name="Wang J."/>
        </authorList>
    </citation>
    <scope>NUCLEOTIDE SEQUENCE [LARGE SCALE GENOMIC DNA]</scope>
    <source>
        <strain evidence="2 3">SDU14</strain>
    </source>
</reference>
<name>A0A9X3X419_9BACT</name>
<feature type="compositionally biased region" description="Basic and acidic residues" evidence="1">
    <location>
        <begin position="236"/>
        <end position="300"/>
    </location>
</feature>
<comment type="caution">
    <text evidence="2">The sequence shown here is derived from an EMBL/GenBank/DDBJ whole genome shotgun (WGS) entry which is preliminary data.</text>
</comment>
<evidence type="ECO:0000313" key="3">
    <source>
        <dbReference type="Proteomes" id="UP001151081"/>
    </source>
</evidence>
<dbReference type="EMBL" id="JAGTJJ010000013">
    <property type="protein sequence ID" value="MDC3983324.1"/>
    <property type="molecule type" value="Genomic_DNA"/>
</dbReference>
<feature type="compositionally biased region" description="Basic and acidic residues" evidence="1">
    <location>
        <begin position="111"/>
        <end position="140"/>
    </location>
</feature>
<accession>A0A9X3X419</accession>
<feature type="region of interest" description="Disordered" evidence="1">
    <location>
        <begin position="236"/>
        <end position="392"/>
    </location>
</feature>
<dbReference type="Proteomes" id="UP001151081">
    <property type="component" value="Unassembled WGS sequence"/>
</dbReference>
<evidence type="ECO:0000313" key="2">
    <source>
        <dbReference type="EMBL" id="MDC3983324.1"/>
    </source>
</evidence>
<dbReference type="AlphaFoldDB" id="A0A9X3X419"/>
<feature type="compositionally biased region" description="Basic and acidic residues" evidence="1">
    <location>
        <begin position="85"/>
        <end position="94"/>
    </location>
</feature>
<evidence type="ECO:0000256" key="1">
    <source>
        <dbReference type="SAM" id="MobiDB-lite"/>
    </source>
</evidence>
<organism evidence="2 3">
    <name type="scientific">Polyangium jinanense</name>
    <dbReference type="NCBI Taxonomy" id="2829994"/>
    <lineage>
        <taxon>Bacteria</taxon>
        <taxon>Pseudomonadati</taxon>
        <taxon>Myxococcota</taxon>
        <taxon>Polyangia</taxon>
        <taxon>Polyangiales</taxon>
        <taxon>Polyangiaceae</taxon>
        <taxon>Polyangium</taxon>
    </lineage>
</organism>
<feature type="compositionally biased region" description="Basic and acidic residues" evidence="1">
    <location>
        <begin position="312"/>
        <end position="325"/>
    </location>
</feature>
<proteinExistence type="predicted"/>